<protein>
    <submittedName>
        <fullName evidence="3">Nucleoside recognition protein</fullName>
    </submittedName>
</protein>
<dbReference type="RefSeq" id="WP_165100230.1">
    <property type="nucleotide sequence ID" value="NZ_JAAKGU010000008.1"/>
</dbReference>
<sequence>MSVKIKQIAKQSAPFLSGGLAILLAAAIISSPESSFHASLQGLQLWWTLVFPALLPFLMLSEMLSASGFVHAVGVLLEPIMKLLFRLPGSAGWTLALGMASGFPGGAQGALQLHRQGEISAKDACRLASLAHFASPVTLLIVVGTAMLHSPSAGYGLLAVHWLAGLAAGMTVSAGASHRKDTTSPDAPANRRASLFRRAVCAALDARARDGRSFGRLLGESVGASVQSLMLAGGYIIIFSVVINIVARVWPALPAALPASFLEIHLGAKALTSGVLLSSAIPGVSAGPLGLAVLSGALGWSGISAQLQSLTVLRPAGARFLPFAAGRLLHGGYAFLLTLLLYKPITAIQETLPAFSGGNLSPLSGTTGEGAVWSFFPNAAVLFAITLLALLVLAFAVRLTFALRRHFH</sequence>
<keyword evidence="1" id="KW-0472">Membrane</keyword>
<name>A0A6M1PPF9_9BACL</name>
<evidence type="ECO:0000259" key="2">
    <source>
        <dbReference type="Pfam" id="PF07670"/>
    </source>
</evidence>
<gene>
    <name evidence="3" type="ORF">G5B47_16515</name>
</gene>
<comment type="caution">
    <text evidence="3">The sequence shown here is derived from an EMBL/GenBank/DDBJ whole genome shotgun (WGS) entry which is preliminary data.</text>
</comment>
<evidence type="ECO:0000256" key="1">
    <source>
        <dbReference type="SAM" id="Phobius"/>
    </source>
</evidence>
<dbReference type="InterPro" id="IPR011642">
    <property type="entry name" value="Gate_dom"/>
</dbReference>
<keyword evidence="4" id="KW-1185">Reference proteome</keyword>
<feature type="transmembrane region" description="Helical" evidence="1">
    <location>
        <begin position="270"/>
        <end position="300"/>
    </location>
</feature>
<feature type="transmembrane region" description="Helical" evidence="1">
    <location>
        <begin position="12"/>
        <end position="29"/>
    </location>
</feature>
<keyword evidence="1" id="KW-1133">Transmembrane helix</keyword>
<feature type="transmembrane region" description="Helical" evidence="1">
    <location>
        <begin position="130"/>
        <end position="149"/>
    </location>
</feature>
<reference evidence="3 4" key="1">
    <citation type="submission" date="2020-02" db="EMBL/GenBank/DDBJ databases">
        <authorList>
            <person name="Gao J."/>
            <person name="Sun J."/>
        </authorList>
    </citation>
    <scope>NUCLEOTIDE SEQUENCE [LARGE SCALE GENOMIC DNA]</scope>
    <source>
        <strain evidence="3 4">7124</strain>
    </source>
</reference>
<accession>A0A6M1PPF9</accession>
<feature type="transmembrane region" description="Helical" evidence="1">
    <location>
        <begin position="229"/>
        <end position="250"/>
    </location>
</feature>
<dbReference type="AlphaFoldDB" id="A0A6M1PPF9"/>
<evidence type="ECO:0000313" key="4">
    <source>
        <dbReference type="Proteomes" id="UP000480151"/>
    </source>
</evidence>
<feature type="domain" description="Nucleoside transporter/FeoB GTPase Gate" evidence="2">
    <location>
        <begin position="49"/>
        <end position="132"/>
    </location>
</feature>
<feature type="transmembrane region" description="Helical" evidence="1">
    <location>
        <begin position="49"/>
        <end position="77"/>
    </location>
</feature>
<dbReference type="EMBL" id="JAAKGU010000008">
    <property type="protein sequence ID" value="NGM84022.1"/>
    <property type="molecule type" value="Genomic_DNA"/>
</dbReference>
<feature type="transmembrane region" description="Helical" evidence="1">
    <location>
        <begin position="320"/>
        <end position="342"/>
    </location>
</feature>
<proteinExistence type="predicted"/>
<evidence type="ECO:0000313" key="3">
    <source>
        <dbReference type="EMBL" id="NGM84022.1"/>
    </source>
</evidence>
<feature type="transmembrane region" description="Helical" evidence="1">
    <location>
        <begin position="379"/>
        <end position="401"/>
    </location>
</feature>
<feature type="transmembrane region" description="Helical" evidence="1">
    <location>
        <begin position="155"/>
        <end position="176"/>
    </location>
</feature>
<organism evidence="3 4">
    <name type="scientific">Paenibacillus apii</name>
    <dbReference type="NCBI Taxonomy" id="1850370"/>
    <lineage>
        <taxon>Bacteria</taxon>
        <taxon>Bacillati</taxon>
        <taxon>Bacillota</taxon>
        <taxon>Bacilli</taxon>
        <taxon>Bacillales</taxon>
        <taxon>Paenibacillaceae</taxon>
        <taxon>Paenibacillus</taxon>
    </lineage>
</organism>
<keyword evidence="1" id="KW-0812">Transmembrane</keyword>
<dbReference type="Proteomes" id="UP000480151">
    <property type="component" value="Unassembled WGS sequence"/>
</dbReference>
<dbReference type="Pfam" id="PF07670">
    <property type="entry name" value="Gate"/>
    <property type="match status" value="1"/>
</dbReference>